<proteinExistence type="predicted"/>
<name>A0A2M6WYI3_9BACT</name>
<reference evidence="2" key="1">
    <citation type="submission" date="2017-09" db="EMBL/GenBank/DDBJ databases">
        <title>Depth-based differentiation of microbial function through sediment-hosted aquifers and enrichment of novel symbionts in the deep terrestrial subsurface.</title>
        <authorList>
            <person name="Probst A.J."/>
            <person name="Ladd B."/>
            <person name="Jarett J.K."/>
            <person name="Geller-Mcgrath D.E."/>
            <person name="Sieber C.M.K."/>
            <person name="Emerson J.B."/>
            <person name="Anantharaman K."/>
            <person name="Thomas B.C."/>
            <person name="Malmstrom R."/>
            <person name="Stieglmeier M."/>
            <person name="Klingl A."/>
            <person name="Woyke T."/>
            <person name="Ryan C.M."/>
            <person name="Banfield J.F."/>
        </authorList>
    </citation>
    <scope>NUCLEOTIDE SEQUENCE [LARGE SCALE GENOMIC DNA]</scope>
</reference>
<gene>
    <name evidence="1" type="ORF">COT71_04100</name>
</gene>
<comment type="caution">
    <text evidence="1">The sequence shown here is derived from an EMBL/GenBank/DDBJ whole genome shotgun (WGS) entry which is preliminary data.</text>
</comment>
<dbReference type="Proteomes" id="UP000230731">
    <property type="component" value="Unassembled WGS sequence"/>
</dbReference>
<accession>A0A2M6WYI3</accession>
<evidence type="ECO:0008006" key="3">
    <source>
        <dbReference type="Google" id="ProtNLM"/>
    </source>
</evidence>
<dbReference type="AlphaFoldDB" id="A0A2M6WYI3"/>
<evidence type="ECO:0000313" key="2">
    <source>
        <dbReference type="Proteomes" id="UP000230731"/>
    </source>
</evidence>
<organism evidence="1 2">
    <name type="scientific">Candidatus Andersenbacteria bacterium CG10_big_fil_rev_8_21_14_0_10_54_11</name>
    <dbReference type="NCBI Taxonomy" id="1974485"/>
    <lineage>
        <taxon>Bacteria</taxon>
        <taxon>Candidatus Anderseniibacteriota</taxon>
    </lineage>
</organism>
<protein>
    <recommendedName>
        <fullName evidence="3">50S ribosomal protein L7/L12</fullName>
    </recommendedName>
</protein>
<evidence type="ECO:0000313" key="1">
    <source>
        <dbReference type="EMBL" id="PIT97850.1"/>
    </source>
</evidence>
<sequence>MQLNPHTFALIRQRLDEAERNIQYVRQALENPEAASEGAMTENGGEAPLAGERIVEGVFDGQNMQGNDGETYPVPPNYASKSKLVEGDILKLTIGADGSFVYKQIKPVDRRRAVGTLSADEQGNFGVTADGKMYRVLLASVTFYRAEEGDEVTILLPEHGEAEWGAVEHVIHQ</sequence>
<dbReference type="EMBL" id="PEZP01000043">
    <property type="protein sequence ID" value="PIT97850.1"/>
    <property type="molecule type" value="Genomic_DNA"/>
</dbReference>